<dbReference type="CDD" id="cd00207">
    <property type="entry name" value="fer2"/>
    <property type="match status" value="1"/>
</dbReference>
<dbReference type="Proteomes" id="UP000475385">
    <property type="component" value="Unassembled WGS sequence"/>
</dbReference>
<dbReference type="Gene3D" id="2.40.30.10">
    <property type="entry name" value="Translation factors"/>
    <property type="match status" value="1"/>
</dbReference>
<keyword evidence="1" id="KW-0285">Flavoprotein</keyword>
<keyword evidence="6" id="KW-0411">Iron-sulfur</keyword>
<evidence type="ECO:0000256" key="3">
    <source>
        <dbReference type="ARBA" id="ARBA00022723"/>
    </source>
</evidence>
<feature type="domain" description="2Fe-2S ferredoxin-type" evidence="7">
    <location>
        <begin position="237"/>
        <end position="322"/>
    </location>
</feature>
<dbReference type="PANTHER" id="PTHR47354">
    <property type="entry name" value="NADH OXIDOREDUCTASE HCR"/>
    <property type="match status" value="1"/>
</dbReference>
<gene>
    <name evidence="9" type="ORF">G3576_11960</name>
</gene>
<dbReference type="SUPFAM" id="SSF54292">
    <property type="entry name" value="2Fe-2S ferredoxin-like"/>
    <property type="match status" value="1"/>
</dbReference>
<keyword evidence="3" id="KW-0479">Metal-binding</keyword>
<dbReference type="Pfam" id="PF00175">
    <property type="entry name" value="NAD_binding_1"/>
    <property type="match status" value="1"/>
</dbReference>
<evidence type="ECO:0000256" key="2">
    <source>
        <dbReference type="ARBA" id="ARBA00022714"/>
    </source>
</evidence>
<feature type="domain" description="FAD-binding FR-type" evidence="8">
    <location>
        <begin position="5"/>
        <end position="107"/>
    </location>
</feature>
<dbReference type="Pfam" id="PF00970">
    <property type="entry name" value="FAD_binding_6"/>
    <property type="match status" value="1"/>
</dbReference>
<evidence type="ECO:0000256" key="1">
    <source>
        <dbReference type="ARBA" id="ARBA00022630"/>
    </source>
</evidence>
<dbReference type="InterPro" id="IPR008333">
    <property type="entry name" value="Cbr1-like_FAD-bd_dom"/>
</dbReference>
<dbReference type="Gene3D" id="3.10.20.30">
    <property type="match status" value="1"/>
</dbReference>
<dbReference type="Pfam" id="PF00111">
    <property type="entry name" value="Fer2"/>
    <property type="match status" value="1"/>
</dbReference>
<comment type="caution">
    <text evidence="9">The sequence shown here is derived from an EMBL/GenBank/DDBJ whole genome shotgun (WGS) entry which is preliminary data.</text>
</comment>
<dbReference type="InterPro" id="IPR017927">
    <property type="entry name" value="FAD-bd_FR_type"/>
</dbReference>
<dbReference type="InterPro" id="IPR012675">
    <property type="entry name" value="Beta-grasp_dom_sf"/>
</dbReference>
<dbReference type="InterPro" id="IPR036010">
    <property type="entry name" value="2Fe-2S_ferredoxin-like_sf"/>
</dbReference>
<dbReference type="GO" id="GO:0016491">
    <property type="term" value="F:oxidoreductase activity"/>
    <property type="evidence" value="ECO:0007669"/>
    <property type="project" value="UniProtKB-KW"/>
</dbReference>
<dbReference type="InterPro" id="IPR039261">
    <property type="entry name" value="FNR_nucleotide-bd"/>
</dbReference>
<dbReference type="InterPro" id="IPR006058">
    <property type="entry name" value="2Fe2S_fd_BS"/>
</dbReference>
<dbReference type="GO" id="GO:0051537">
    <property type="term" value="F:2 iron, 2 sulfur cluster binding"/>
    <property type="evidence" value="ECO:0007669"/>
    <property type="project" value="UniProtKB-KW"/>
</dbReference>
<dbReference type="InterPro" id="IPR050415">
    <property type="entry name" value="MRET"/>
</dbReference>
<reference evidence="9 10" key="2">
    <citation type="submission" date="2020-03" db="EMBL/GenBank/DDBJ databases">
        <title>Roseomonas stagni sp. nov., isolated from pond water in Japan.</title>
        <authorList>
            <person name="Furuhata K."/>
            <person name="Miyamoto H."/>
            <person name="Goto K."/>
        </authorList>
    </citation>
    <scope>NUCLEOTIDE SEQUENCE [LARGE SCALE GENOMIC DNA]</scope>
    <source>
        <strain evidence="9 10">PeD5</strain>
    </source>
</reference>
<evidence type="ECO:0000259" key="7">
    <source>
        <dbReference type="PROSITE" id="PS51085"/>
    </source>
</evidence>
<accession>A0A6M1LL59</accession>
<dbReference type="AlphaFoldDB" id="A0A6M1LL59"/>
<evidence type="ECO:0000256" key="6">
    <source>
        <dbReference type="ARBA" id="ARBA00023014"/>
    </source>
</evidence>
<keyword evidence="4" id="KW-0560">Oxidoreductase</keyword>
<proteinExistence type="predicted"/>
<dbReference type="RefSeq" id="WP_164694635.1">
    <property type="nucleotide sequence ID" value="NZ_JAAIKB010000004.1"/>
</dbReference>
<dbReference type="Gene3D" id="3.40.50.80">
    <property type="entry name" value="Nucleotide-binding domain of ferredoxin-NADP reductase (FNR) module"/>
    <property type="match status" value="1"/>
</dbReference>
<dbReference type="EMBL" id="JAAIKB010000004">
    <property type="protein sequence ID" value="NGM20729.1"/>
    <property type="molecule type" value="Genomic_DNA"/>
</dbReference>
<dbReference type="PROSITE" id="PS51384">
    <property type="entry name" value="FAD_FR"/>
    <property type="match status" value="1"/>
</dbReference>
<dbReference type="InterPro" id="IPR017938">
    <property type="entry name" value="Riboflavin_synthase-like_b-brl"/>
</dbReference>
<dbReference type="PROSITE" id="PS51085">
    <property type="entry name" value="2FE2S_FER_2"/>
    <property type="match status" value="1"/>
</dbReference>
<dbReference type="InterPro" id="IPR001433">
    <property type="entry name" value="OxRdtase_FAD/NAD-bd"/>
</dbReference>
<keyword evidence="2" id="KW-0001">2Fe-2S</keyword>
<dbReference type="PRINTS" id="PR00409">
    <property type="entry name" value="PHDIOXRDTASE"/>
</dbReference>
<dbReference type="GO" id="GO:0046872">
    <property type="term" value="F:metal ion binding"/>
    <property type="evidence" value="ECO:0007669"/>
    <property type="project" value="UniProtKB-KW"/>
</dbReference>
<evidence type="ECO:0000256" key="4">
    <source>
        <dbReference type="ARBA" id="ARBA00023002"/>
    </source>
</evidence>
<keyword evidence="10" id="KW-1185">Reference proteome</keyword>
<sequence length="322" mass="34433">MDETEEFRPLRVLAAAPIAQGIVRFDLADPDGAALPDFTAGAHLRVRVPNGMERRYSLCSDPAETGSYSIAVKRDAGGKGGSVALCDGVKPGDLLPCTPPRNDFPLLGNPVSRLFIAGGIGITPIMSMIHQLQAEGRPPWKLVYLTRSPADTAFREELSAPALKGKVVIHHDGGDPDRAFDLWPLLDQPKGRHVHCCGPRGLMQAVRDMTGHWPASAVHFEDFGSGGGQKRPDDMPFAVRLAKSGTRIDIPAGTTILEALRAAGIAVSHSCESGTCGSCRTRLLAGDVDHRDLVLMEHEKASQLMVCVSRAAPGTEELVLDL</sequence>
<organism evidence="9 10">
    <name type="scientific">Falsiroseomonas algicola</name>
    <dbReference type="NCBI Taxonomy" id="2716930"/>
    <lineage>
        <taxon>Bacteria</taxon>
        <taxon>Pseudomonadati</taxon>
        <taxon>Pseudomonadota</taxon>
        <taxon>Alphaproteobacteria</taxon>
        <taxon>Acetobacterales</taxon>
        <taxon>Roseomonadaceae</taxon>
        <taxon>Falsiroseomonas</taxon>
    </lineage>
</organism>
<dbReference type="InterPro" id="IPR001041">
    <property type="entry name" value="2Fe-2S_ferredoxin-type"/>
</dbReference>
<reference evidence="9 10" key="1">
    <citation type="submission" date="2020-02" db="EMBL/GenBank/DDBJ databases">
        <authorList>
            <person name="Kim H.M."/>
            <person name="Jeon C.O."/>
        </authorList>
    </citation>
    <scope>NUCLEOTIDE SEQUENCE [LARGE SCALE GENOMIC DNA]</scope>
    <source>
        <strain evidence="9 10">PeD5</strain>
    </source>
</reference>
<evidence type="ECO:0000313" key="10">
    <source>
        <dbReference type="Proteomes" id="UP000475385"/>
    </source>
</evidence>
<dbReference type="SUPFAM" id="SSF63380">
    <property type="entry name" value="Riboflavin synthase domain-like"/>
    <property type="match status" value="1"/>
</dbReference>
<keyword evidence="5" id="KW-0408">Iron</keyword>
<name>A0A6M1LL59_9PROT</name>
<evidence type="ECO:0000313" key="9">
    <source>
        <dbReference type="EMBL" id="NGM20729.1"/>
    </source>
</evidence>
<dbReference type="SUPFAM" id="SSF52343">
    <property type="entry name" value="Ferredoxin reductase-like, C-terminal NADP-linked domain"/>
    <property type="match status" value="1"/>
</dbReference>
<dbReference type="PROSITE" id="PS00197">
    <property type="entry name" value="2FE2S_FER_1"/>
    <property type="match status" value="1"/>
</dbReference>
<evidence type="ECO:0000259" key="8">
    <source>
        <dbReference type="PROSITE" id="PS51384"/>
    </source>
</evidence>
<protein>
    <submittedName>
        <fullName evidence="9">Oxidoreductase</fullName>
    </submittedName>
</protein>
<dbReference type="CDD" id="cd06185">
    <property type="entry name" value="PDR_like"/>
    <property type="match status" value="1"/>
</dbReference>
<dbReference type="PANTHER" id="PTHR47354:SF1">
    <property type="entry name" value="CARNITINE MONOOXYGENASE REDUCTASE SUBUNIT"/>
    <property type="match status" value="1"/>
</dbReference>
<evidence type="ECO:0000256" key="5">
    <source>
        <dbReference type="ARBA" id="ARBA00023004"/>
    </source>
</evidence>